<organism evidence="2 3">
    <name type="scientific">Acer negundo</name>
    <name type="common">Box elder</name>
    <dbReference type="NCBI Taxonomy" id="4023"/>
    <lineage>
        <taxon>Eukaryota</taxon>
        <taxon>Viridiplantae</taxon>
        <taxon>Streptophyta</taxon>
        <taxon>Embryophyta</taxon>
        <taxon>Tracheophyta</taxon>
        <taxon>Spermatophyta</taxon>
        <taxon>Magnoliopsida</taxon>
        <taxon>eudicotyledons</taxon>
        <taxon>Gunneridae</taxon>
        <taxon>Pentapetalae</taxon>
        <taxon>rosids</taxon>
        <taxon>malvids</taxon>
        <taxon>Sapindales</taxon>
        <taxon>Sapindaceae</taxon>
        <taxon>Hippocastanoideae</taxon>
        <taxon>Acereae</taxon>
        <taxon>Acer</taxon>
    </lineage>
</organism>
<feature type="compositionally biased region" description="Basic and acidic residues" evidence="1">
    <location>
        <begin position="35"/>
        <end position="49"/>
    </location>
</feature>
<feature type="compositionally biased region" description="Polar residues" evidence="1">
    <location>
        <begin position="52"/>
        <end position="61"/>
    </location>
</feature>
<sequence>MSSDSEAMVEGIRSEQRSKRGHDRSHNIANVRSFDSGHSRSIPEPRSFRTEFPTTSSNSESMIEGIQSEQRLKKGHDGSYDTANENHVHTSVMPNFTPHVANRAEESDIVDKADESVTNKMNGKRVRRPSAAIRTPYTIPRQVKEIV</sequence>
<protein>
    <submittedName>
        <fullName evidence="2">Uncharacterized protein</fullName>
    </submittedName>
</protein>
<name>A0AAD5NX83_ACENE</name>
<dbReference type="Proteomes" id="UP001064489">
    <property type="component" value="Chromosome 3"/>
</dbReference>
<dbReference type="AlphaFoldDB" id="A0AAD5NX83"/>
<proteinExistence type="predicted"/>
<evidence type="ECO:0000256" key="1">
    <source>
        <dbReference type="SAM" id="MobiDB-lite"/>
    </source>
</evidence>
<gene>
    <name evidence="2" type="ORF">LWI28_006312</name>
</gene>
<feature type="region of interest" description="Disordered" evidence="1">
    <location>
        <begin position="1"/>
        <end position="65"/>
    </location>
</feature>
<keyword evidence="3" id="KW-1185">Reference proteome</keyword>
<accession>A0AAD5NX83</accession>
<comment type="caution">
    <text evidence="2">The sequence shown here is derived from an EMBL/GenBank/DDBJ whole genome shotgun (WGS) entry which is preliminary data.</text>
</comment>
<evidence type="ECO:0000313" key="2">
    <source>
        <dbReference type="EMBL" id="KAI9185342.1"/>
    </source>
</evidence>
<evidence type="ECO:0000313" key="3">
    <source>
        <dbReference type="Proteomes" id="UP001064489"/>
    </source>
</evidence>
<reference evidence="2" key="2">
    <citation type="submission" date="2023-02" db="EMBL/GenBank/DDBJ databases">
        <authorList>
            <person name="Swenson N.G."/>
            <person name="Wegrzyn J.L."/>
            <person name="Mcevoy S.L."/>
        </authorList>
    </citation>
    <scope>NUCLEOTIDE SEQUENCE</scope>
    <source>
        <strain evidence="2">91603</strain>
        <tissue evidence="2">Leaf</tissue>
    </source>
</reference>
<dbReference type="EMBL" id="JAJSOW010000100">
    <property type="protein sequence ID" value="KAI9185342.1"/>
    <property type="molecule type" value="Genomic_DNA"/>
</dbReference>
<reference evidence="2" key="1">
    <citation type="journal article" date="2022" name="Plant J.">
        <title>Strategies of tolerance reflected in two North American maple genomes.</title>
        <authorList>
            <person name="McEvoy S.L."/>
            <person name="Sezen U.U."/>
            <person name="Trouern-Trend A."/>
            <person name="McMahon S.M."/>
            <person name="Schaberg P.G."/>
            <person name="Yang J."/>
            <person name="Wegrzyn J.L."/>
            <person name="Swenson N.G."/>
        </authorList>
    </citation>
    <scope>NUCLEOTIDE SEQUENCE</scope>
    <source>
        <strain evidence="2">91603</strain>
    </source>
</reference>